<evidence type="ECO:0000313" key="2">
    <source>
        <dbReference type="Proteomes" id="UP000197032"/>
    </source>
</evidence>
<accession>A0A1Z5HQL7</accession>
<evidence type="ECO:0000313" key="1">
    <source>
        <dbReference type="EMBL" id="GAW91605.1"/>
    </source>
</evidence>
<organism evidence="1 2">
    <name type="scientific">Calderihabitans maritimus</name>
    <dbReference type="NCBI Taxonomy" id="1246530"/>
    <lineage>
        <taxon>Bacteria</taxon>
        <taxon>Bacillati</taxon>
        <taxon>Bacillota</taxon>
        <taxon>Clostridia</taxon>
        <taxon>Neomoorellales</taxon>
        <taxon>Calderihabitantaceae</taxon>
        <taxon>Calderihabitans</taxon>
    </lineage>
</organism>
<dbReference type="EMBL" id="BDGJ01000020">
    <property type="protein sequence ID" value="GAW91605.1"/>
    <property type="molecule type" value="Genomic_DNA"/>
</dbReference>
<sequence>MANLDVLQAGEIAGPGRMTQHVSRELSQRINFLRKGVIFDEKTCNNR</sequence>
<reference evidence="2" key="1">
    <citation type="journal article" date="2017" name="Appl. Environ. Microbiol.">
        <title>Genomic analysis of Calderihabitans maritimus KKC1, a thermophilic hydrogenogenic carboxydotrophic bacterium isolated from marine sediment.</title>
        <authorList>
            <person name="Omae K."/>
            <person name="Yoneda Y."/>
            <person name="Fukuyama Y."/>
            <person name="Yoshida T."/>
            <person name="Sako Y."/>
        </authorList>
    </citation>
    <scope>NUCLEOTIDE SEQUENCE [LARGE SCALE GENOMIC DNA]</scope>
    <source>
        <strain evidence="2">KKC1</strain>
    </source>
</reference>
<keyword evidence="2" id="KW-1185">Reference proteome</keyword>
<name>A0A1Z5HQL7_9FIRM</name>
<protein>
    <submittedName>
        <fullName evidence="1">Uncharacterized protein</fullName>
    </submittedName>
</protein>
<proteinExistence type="predicted"/>
<comment type="caution">
    <text evidence="1">The sequence shown here is derived from an EMBL/GenBank/DDBJ whole genome shotgun (WGS) entry which is preliminary data.</text>
</comment>
<dbReference type="AlphaFoldDB" id="A0A1Z5HQL7"/>
<gene>
    <name evidence="1" type="ORF">KKC1_07660</name>
</gene>
<dbReference type="Proteomes" id="UP000197032">
    <property type="component" value="Unassembled WGS sequence"/>
</dbReference>